<evidence type="ECO:0000313" key="2">
    <source>
        <dbReference type="Proteomes" id="UP000540909"/>
    </source>
</evidence>
<organism evidence="1 2">
    <name type="scientific">Rhizobium esperanzae</name>
    <dbReference type="NCBI Taxonomy" id="1967781"/>
    <lineage>
        <taxon>Bacteria</taxon>
        <taxon>Pseudomonadati</taxon>
        <taxon>Pseudomonadota</taxon>
        <taxon>Alphaproteobacteria</taxon>
        <taxon>Hyphomicrobiales</taxon>
        <taxon>Rhizobiaceae</taxon>
        <taxon>Rhizobium/Agrobacterium group</taxon>
        <taxon>Rhizobium</taxon>
    </lineage>
</organism>
<dbReference type="RefSeq" id="WP_184471617.1">
    <property type="nucleotide sequence ID" value="NZ_JACIFY010000012.1"/>
</dbReference>
<evidence type="ECO:0000313" key="1">
    <source>
        <dbReference type="EMBL" id="MBB4237018.1"/>
    </source>
</evidence>
<comment type="caution">
    <text evidence="1">The sequence shown here is derived from an EMBL/GenBank/DDBJ whole genome shotgun (WGS) entry which is preliminary data.</text>
</comment>
<dbReference type="InterPro" id="IPR026487">
    <property type="entry name" value="CHP04141"/>
</dbReference>
<dbReference type="NCBIfam" id="TIGR04141">
    <property type="entry name" value="TIGR04141 family sporadically distributed protein"/>
    <property type="match status" value="1"/>
</dbReference>
<accession>A0A7W6R578</accession>
<dbReference type="Pfam" id="PF19614">
    <property type="entry name" value="DUF6119"/>
    <property type="match status" value="1"/>
</dbReference>
<reference evidence="1 2" key="1">
    <citation type="submission" date="2020-08" db="EMBL/GenBank/DDBJ databases">
        <title>Genomic Encyclopedia of Type Strains, Phase IV (KMG-V): Genome sequencing to study the core and pangenomes of soil and plant-associated prokaryotes.</title>
        <authorList>
            <person name="Whitman W."/>
        </authorList>
    </citation>
    <scope>NUCLEOTIDE SEQUENCE [LARGE SCALE GENOMIC DNA]</scope>
    <source>
        <strain evidence="1 2">SEMIA 4089</strain>
    </source>
</reference>
<gene>
    <name evidence="1" type="ORF">GGD57_003614</name>
</gene>
<dbReference type="Proteomes" id="UP000540909">
    <property type="component" value="Unassembled WGS sequence"/>
</dbReference>
<proteinExistence type="predicted"/>
<dbReference type="EMBL" id="JACIFY010000012">
    <property type="protein sequence ID" value="MBB4237018.1"/>
    <property type="molecule type" value="Genomic_DNA"/>
</dbReference>
<name>A0A7W6R578_9HYPH</name>
<sequence>MAEEDPVDIAQISFYLAKPQHTFETVLSAEKDVAAHKAAQQFNFDVEGVACRFYYFETVSKRSNPPWLEFLNDKIAAGERISFNARSESPNGILLMKIEERVFAATFGRSASSHLEEAAFEPDFGIKTAMNLCGNEEVRQTRSQSNTVTPTQIDRQVGKPSDTFTFGLSEAEDLRYISANIKGDKNLTLQGRNNLTVKVIGRNRLTWPLIVARCREFQEAFGKKDYASLFPNYKNFGQASPGEVAALDGELLKLLKAREFDRIQIGIPEFVAEESYSFTYSDHSKRENTIHSFLDPQQLDRHLKLDEVTIEQLKGKRIFAYSHEEDRILSYRRWRVYNCIVFEHRIGEKYFVLSDGRWLEVDCDFYASIVKFVAEVLHEEPCEDAYVDINISSEEDKKNKESLFNQEVCKRRPSAILFDRAKLRIGSGRADKEFCDILDLTDLGRIRIIHCKPYKDSSSTNYLFAQANLYSTAFLQDQIFLEEIRRHVGAAASPCKADYLTYIKEHIAELNAADYDICLWLLFDRLKPKPDKGDIPLMAMYELKLMHDHLRNILKFKDIIVRFVPVAKVQFTTSKKPTVKAA</sequence>
<dbReference type="AlphaFoldDB" id="A0A7W6R578"/>
<protein>
    <submittedName>
        <fullName evidence="1">Uncharacterized protein (TIGR04141 family)</fullName>
    </submittedName>
</protein>